<dbReference type="SMART" id="SM00220">
    <property type="entry name" value="S_TKc"/>
    <property type="match status" value="1"/>
</dbReference>
<dbReference type="GO" id="GO:0004672">
    <property type="term" value="F:protein kinase activity"/>
    <property type="evidence" value="ECO:0007669"/>
    <property type="project" value="InterPro"/>
</dbReference>
<feature type="compositionally biased region" description="Basic and acidic residues" evidence="5">
    <location>
        <begin position="747"/>
        <end position="757"/>
    </location>
</feature>
<dbReference type="PROSITE" id="PS00108">
    <property type="entry name" value="PROTEIN_KINASE_ST"/>
    <property type="match status" value="1"/>
</dbReference>
<dbReference type="Pfam" id="PF08171">
    <property type="entry name" value="Mad3_BUB1_II"/>
    <property type="match status" value="1"/>
</dbReference>
<gene>
    <name evidence="8" type="ORF">QBC32DRAFT_127915</name>
</gene>
<dbReference type="PROSITE" id="PS50011">
    <property type="entry name" value="PROTEIN_KINASE_DOM"/>
    <property type="match status" value="1"/>
</dbReference>
<dbReference type="InterPro" id="IPR008271">
    <property type="entry name" value="Ser/Thr_kinase_AS"/>
</dbReference>
<evidence type="ECO:0000259" key="7">
    <source>
        <dbReference type="PROSITE" id="PS51489"/>
    </source>
</evidence>
<comment type="caution">
    <text evidence="8">The sequence shown here is derived from an EMBL/GenBank/DDBJ whole genome shotgun (WGS) entry which is preliminary data.</text>
</comment>
<dbReference type="Proteomes" id="UP001303222">
    <property type="component" value="Unassembled WGS sequence"/>
</dbReference>
<keyword evidence="4" id="KW-0137">Centromere</keyword>
<keyword evidence="2" id="KW-0158">Chromosome</keyword>
<evidence type="ECO:0000256" key="1">
    <source>
        <dbReference type="ARBA" id="ARBA00004629"/>
    </source>
</evidence>
<dbReference type="PANTHER" id="PTHR14030:SF4">
    <property type="entry name" value="BUB1 KINASE, ISOFORM A-RELATED"/>
    <property type="match status" value="1"/>
</dbReference>
<dbReference type="EMBL" id="MU859111">
    <property type="protein sequence ID" value="KAK3953121.1"/>
    <property type="molecule type" value="Genomic_DNA"/>
</dbReference>
<dbReference type="PANTHER" id="PTHR14030">
    <property type="entry name" value="MITOTIC CHECKPOINT SERINE/THREONINE-PROTEIN KINASE BUB1"/>
    <property type="match status" value="1"/>
</dbReference>
<feature type="compositionally biased region" description="Basic and acidic residues" evidence="5">
    <location>
        <begin position="907"/>
        <end position="916"/>
    </location>
</feature>
<feature type="domain" description="Protein kinase" evidence="6">
    <location>
        <begin position="933"/>
        <end position="1297"/>
    </location>
</feature>
<dbReference type="SMART" id="SM00777">
    <property type="entry name" value="Mad3_BUB1_I"/>
    <property type="match status" value="1"/>
</dbReference>
<dbReference type="CDD" id="cd13981">
    <property type="entry name" value="STKc_Bub1_BubR1"/>
    <property type="match status" value="1"/>
</dbReference>
<dbReference type="GO" id="GO:0007094">
    <property type="term" value="P:mitotic spindle assembly checkpoint signaling"/>
    <property type="evidence" value="ECO:0007669"/>
    <property type="project" value="InterPro"/>
</dbReference>
<evidence type="ECO:0000313" key="8">
    <source>
        <dbReference type="EMBL" id="KAK3953121.1"/>
    </source>
</evidence>
<evidence type="ECO:0000256" key="2">
    <source>
        <dbReference type="ARBA" id="ARBA00022454"/>
    </source>
</evidence>
<reference evidence="8" key="2">
    <citation type="submission" date="2023-06" db="EMBL/GenBank/DDBJ databases">
        <authorList>
            <consortium name="Lawrence Berkeley National Laboratory"/>
            <person name="Mondo S.J."/>
            <person name="Hensen N."/>
            <person name="Bonometti L."/>
            <person name="Westerberg I."/>
            <person name="Brannstrom I.O."/>
            <person name="Guillou S."/>
            <person name="Cros-Aarteil S."/>
            <person name="Calhoun S."/>
            <person name="Haridas S."/>
            <person name="Kuo A."/>
            <person name="Pangilinan J."/>
            <person name="Riley R."/>
            <person name="Labutti K."/>
            <person name="Andreopoulos B."/>
            <person name="Lipzen A."/>
            <person name="Chen C."/>
            <person name="Yanf M."/>
            <person name="Daum C."/>
            <person name="Ng V."/>
            <person name="Clum A."/>
            <person name="Steindorff A."/>
            <person name="Ohm R."/>
            <person name="Martin F."/>
            <person name="Silar P."/>
            <person name="Natvig D."/>
            <person name="Lalanne C."/>
            <person name="Gautier V."/>
            <person name="Ament-Velasquez S.L."/>
            <person name="Kruys A."/>
            <person name="Hutchinson M.I."/>
            <person name="Powell A.J."/>
            <person name="Barry K."/>
            <person name="Miller A.N."/>
            <person name="Grigoriev I.V."/>
            <person name="Debuchy R."/>
            <person name="Gladieux P."/>
            <person name="Thoren M.H."/>
            <person name="Johannesson H."/>
        </authorList>
    </citation>
    <scope>NUCLEOTIDE SEQUENCE</scope>
    <source>
        <strain evidence="8">CBS 626.80</strain>
    </source>
</reference>
<dbReference type="Pfam" id="PF08311">
    <property type="entry name" value="Mad3_BUB1_I"/>
    <property type="match status" value="1"/>
</dbReference>
<dbReference type="InterPro" id="IPR011009">
    <property type="entry name" value="Kinase-like_dom_sf"/>
</dbReference>
<protein>
    <submittedName>
        <fullName evidence="8">Uncharacterized protein</fullName>
    </submittedName>
</protein>
<dbReference type="Gene3D" id="1.25.40.430">
    <property type="match status" value="1"/>
</dbReference>
<dbReference type="InterPro" id="IPR012572">
    <property type="entry name" value="Mad3/Bub1_II"/>
</dbReference>
<feature type="compositionally biased region" description="Acidic residues" evidence="5">
    <location>
        <begin position="758"/>
        <end position="777"/>
    </location>
</feature>
<organism evidence="8 9">
    <name type="scientific">Pseudoneurospora amorphoporcata</name>
    <dbReference type="NCBI Taxonomy" id="241081"/>
    <lineage>
        <taxon>Eukaryota</taxon>
        <taxon>Fungi</taxon>
        <taxon>Dikarya</taxon>
        <taxon>Ascomycota</taxon>
        <taxon>Pezizomycotina</taxon>
        <taxon>Sordariomycetes</taxon>
        <taxon>Sordariomycetidae</taxon>
        <taxon>Sordariales</taxon>
        <taxon>Sordariaceae</taxon>
        <taxon>Pseudoneurospora</taxon>
    </lineage>
</organism>
<keyword evidence="9" id="KW-1185">Reference proteome</keyword>
<dbReference type="GO" id="GO:0005524">
    <property type="term" value="F:ATP binding"/>
    <property type="evidence" value="ECO:0007669"/>
    <property type="project" value="InterPro"/>
</dbReference>
<dbReference type="InterPro" id="IPR000719">
    <property type="entry name" value="Prot_kinase_dom"/>
</dbReference>
<feature type="domain" description="BUB1 N-terminal" evidence="7">
    <location>
        <begin position="73"/>
        <end position="238"/>
    </location>
</feature>
<evidence type="ECO:0000256" key="3">
    <source>
        <dbReference type="ARBA" id="ARBA00022838"/>
    </source>
</evidence>
<dbReference type="InterPro" id="IPR013212">
    <property type="entry name" value="Mad3/Bub1_I"/>
</dbReference>
<dbReference type="Gene3D" id="1.10.510.10">
    <property type="entry name" value="Transferase(Phosphotransferase) domain 1"/>
    <property type="match status" value="1"/>
</dbReference>
<name>A0AAN6SHE7_9PEZI</name>
<evidence type="ECO:0000256" key="5">
    <source>
        <dbReference type="SAM" id="MobiDB-lite"/>
    </source>
</evidence>
<feature type="region of interest" description="Disordered" evidence="5">
    <location>
        <begin position="255"/>
        <end position="324"/>
    </location>
</feature>
<dbReference type="FunFam" id="1.25.40.430:FF:000003">
    <property type="entry name" value="Checkpoint serine/threonine-protein kinase BUB1"/>
    <property type="match status" value="1"/>
</dbReference>
<evidence type="ECO:0000313" key="9">
    <source>
        <dbReference type="Proteomes" id="UP001303222"/>
    </source>
</evidence>
<dbReference type="PROSITE" id="PS51489">
    <property type="entry name" value="BUB1_N"/>
    <property type="match status" value="1"/>
</dbReference>
<accession>A0AAN6SHE7</accession>
<dbReference type="GO" id="GO:0051754">
    <property type="term" value="P:meiotic sister chromatid cohesion, centromeric"/>
    <property type="evidence" value="ECO:0007669"/>
    <property type="project" value="TreeGrafter"/>
</dbReference>
<evidence type="ECO:0000256" key="4">
    <source>
        <dbReference type="ARBA" id="ARBA00023328"/>
    </source>
</evidence>
<reference evidence="8" key="1">
    <citation type="journal article" date="2023" name="Mol. Phylogenet. Evol.">
        <title>Genome-scale phylogeny and comparative genomics of the fungal order Sordariales.</title>
        <authorList>
            <person name="Hensen N."/>
            <person name="Bonometti L."/>
            <person name="Westerberg I."/>
            <person name="Brannstrom I.O."/>
            <person name="Guillou S."/>
            <person name="Cros-Aarteil S."/>
            <person name="Calhoun S."/>
            <person name="Haridas S."/>
            <person name="Kuo A."/>
            <person name="Mondo S."/>
            <person name="Pangilinan J."/>
            <person name="Riley R."/>
            <person name="LaButti K."/>
            <person name="Andreopoulos B."/>
            <person name="Lipzen A."/>
            <person name="Chen C."/>
            <person name="Yan M."/>
            <person name="Daum C."/>
            <person name="Ng V."/>
            <person name="Clum A."/>
            <person name="Steindorff A."/>
            <person name="Ohm R.A."/>
            <person name="Martin F."/>
            <person name="Silar P."/>
            <person name="Natvig D.O."/>
            <person name="Lalanne C."/>
            <person name="Gautier V."/>
            <person name="Ament-Velasquez S.L."/>
            <person name="Kruys A."/>
            <person name="Hutchinson M.I."/>
            <person name="Powell A.J."/>
            <person name="Barry K."/>
            <person name="Miller A.N."/>
            <person name="Grigoriev I.V."/>
            <person name="Debuchy R."/>
            <person name="Gladieux P."/>
            <person name="Hiltunen Thoren M."/>
            <person name="Johannesson H."/>
        </authorList>
    </citation>
    <scope>NUCLEOTIDE SEQUENCE</scope>
    <source>
        <strain evidence="8">CBS 626.80</strain>
    </source>
</reference>
<comment type="subcellular location">
    <subcellularLocation>
        <location evidence="1">Chromosome</location>
        <location evidence="1">Centromere</location>
        <location evidence="1">Kinetochore</location>
    </subcellularLocation>
</comment>
<feature type="region of interest" description="Disordered" evidence="5">
    <location>
        <begin position="892"/>
        <end position="923"/>
    </location>
</feature>
<dbReference type="SUPFAM" id="SSF56112">
    <property type="entry name" value="Protein kinase-like (PK-like)"/>
    <property type="match status" value="1"/>
</dbReference>
<feature type="region of interest" description="Disordered" evidence="5">
    <location>
        <begin position="665"/>
        <end position="686"/>
    </location>
</feature>
<dbReference type="GO" id="GO:0000776">
    <property type="term" value="C:kinetochore"/>
    <property type="evidence" value="ECO:0007669"/>
    <property type="project" value="UniProtKB-KW"/>
</dbReference>
<feature type="region of interest" description="Disordered" evidence="5">
    <location>
        <begin position="738"/>
        <end position="818"/>
    </location>
</feature>
<dbReference type="InterPro" id="IPR015661">
    <property type="entry name" value="Bub1/Mad3"/>
</dbReference>
<dbReference type="GO" id="GO:0005634">
    <property type="term" value="C:nucleus"/>
    <property type="evidence" value="ECO:0007669"/>
    <property type="project" value="TreeGrafter"/>
</dbReference>
<keyword evidence="3" id="KW-0995">Kinetochore</keyword>
<sequence>MATQDDSVNFDIIESHKENIQALPSGRSARKLAELFSPTHGASGSRQALTPQLTPTPNPIEVKSVNDAIRAEYEAELAAFNPEEQDDPLDIYDRYVRWTLDAYPSASATPQSQLHLLLERATRAFVGSAQYRNDARYLKMWLHYIRMFSDAPREAFVFLSRHQIGDQLALYYEELAAYLEGEGLWAQAEEVYKMGLEKEARPISRLVRKFGEFEQRRAALPEGAEDQSNSVPVLPVVRKALGIKSDPFMAAGVERLPRDPQAPRPNMGVGGAAAAGPSKRKSKLAIFSDADAAAQQPAPGSLGAGSKGWDSIGSLSDRKKENTMEPKPWAGEVLKAGGQKSAQKMQVFRDTTKKTTNPMMMMMMNKQQLSQSHIPIHHSQSQVTVNPVTGKRERVFVDLRVVYPTPDEPGTELSFEEIWAARRGWLDVIWDDERKKRPLDAMLTPRRDENMEDLTLEMASTKIVAYHDVLKLDENGKPIYPQYKAGRSAKKKKMMEVNETQIIKAKLDSPGRPKMKKRGSTSEPTMTLHTKAATDDIYDIFNAPIKPAANPGLSDDENRYDSDDYTCGVDDTSRNIATSEAGDETTVVEAVEETDVADEDDDVKSEWSDFTARKHIPDYQGGGDEDHEMTDVLDEELNGQPETSHSQVSHNRFPDGNSIQGERFFTQQPPPATEESPPRMRNMFVPVPPTDYVPTRRPYRDPVEVANNRLPFMTPITERTEFSSIDVTYHHPNMHYPILTKTPSKTPGHDHDLRDDMSVDGEEEEGQYSENEDEDMLGPESSPLREIPEEDEEKEEPQKKFSPIPVLHDQPAAPRSPLAVKSVTTPPLAHRAVSPLAPRLPGPIIKEPQCNPVDELVRKKILANIHPPLTSYEGFYDHRHEKFRKGAEIRKFAQAQSAASKRGRKSTSADKRDSLNEPHPITLQLPGNPSIKYTIKKELGAGAYAPVYLVENSKPTKTAPQTVGYGYGQQKNDENTNLPAHLIRAPREALKMEQPPTAWEFYMMRLSHTRLLAANTPLHHRALASLSPALELHLYQDEGFLFLPFFQHGTLLDVINLFRSESSGVMDEQLAMLFTIELLRAVEALHSVGIMHGDVKVDNCLLRLPTTTDILPTNQYHADGSGGWAARGLTLIDFGRGIDFKAFRDDVQFVANWKPTAQDCAEMREGRSWTWQIDYHGLAGVVHALLFGKYIDTVPCGSAHSRSFTHVGGGNDQKRYKIRETLKRYWQTDIWGHCFDLLLNPGSYVDEEEEHPGKMPVLKGLRTVRERMEGWLEENGERGVGLRGWMGKVEAWSRGRR</sequence>
<proteinExistence type="predicted"/>
<dbReference type="GO" id="GO:0032991">
    <property type="term" value="C:protein-containing complex"/>
    <property type="evidence" value="ECO:0007669"/>
    <property type="project" value="UniProtKB-ARBA"/>
</dbReference>
<evidence type="ECO:0000259" key="6">
    <source>
        <dbReference type="PROSITE" id="PS50011"/>
    </source>
</evidence>
<feature type="compositionally biased region" description="Low complexity" evidence="5">
    <location>
        <begin position="289"/>
        <end position="299"/>
    </location>
</feature>